<comment type="caution">
    <text evidence="6">The sequence shown here is derived from an EMBL/GenBank/DDBJ whole genome shotgun (WGS) entry which is preliminary data.</text>
</comment>
<evidence type="ECO:0000313" key="6">
    <source>
        <dbReference type="EMBL" id="MEQ2244952.1"/>
    </source>
</evidence>
<keyword evidence="7" id="KW-1185">Reference proteome</keyword>
<dbReference type="InterPro" id="IPR052385">
    <property type="entry name" value="Obscurin/Obscurin-like_Reg"/>
</dbReference>
<dbReference type="Pfam" id="PF07679">
    <property type="entry name" value="I-set"/>
    <property type="match status" value="4"/>
</dbReference>
<evidence type="ECO:0000256" key="3">
    <source>
        <dbReference type="ARBA" id="ARBA00022553"/>
    </source>
</evidence>
<dbReference type="InterPro" id="IPR003599">
    <property type="entry name" value="Ig_sub"/>
</dbReference>
<dbReference type="Proteomes" id="UP001482620">
    <property type="component" value="Unassembled WGS sequence"/>
</dbReference>
<protein>
    <recommendedName>
        <fullName evidence="5">Ig-like domain-containing protein</fullName>
    </recommendedName>
</protein>
<dbReference type="Gene3D" id="2.60.40.10">
    <property type="entry name" value="Immunoglobulins"/>
    <property type="match status" value="4"/>
</dbReference>
<dbReference type="InterPro" id="IPR003598">
    <property type="entry name" value="Ig_sub2"/>
</dbReference>
<feature type="domain" description="Ig-like" evidence="5">
    <location>
        <begin position="340"/>
        <end position="426"/>
    </location>
</feature>
<gene>
    <name evidence="6" type="ORF">ILYODFUR_022532</name>
</gene>
<accession>A0ABV0UI90</accession>
<sequence length="428" mass="48249">MDVFGGAPRFLAYPRPVVVQSGADAVLKCQIGGDPRPAVIWERSNEKIDPQGRYRVFEDGNVYNLIITAVTIEDSGQYICKAKNSIGETYAAATLKVEGEAQEMELREENKPRFLIKPLSTRVGRGEDAVFSCKLWGNPRPEVVWEKDGRKLNEIFESTHFSVGYQDGGWFQLKIFKTRAPDGGVYTCKARNEFGEALAGAVLLVDAGPGHEEEGNRNGYTNGQWKVHQGKQRTGKQVPNRLKYDAMTKSTKVKMFAVTEGKHAKFRCFVTGKPKPEIIWRKDGRLILSGRRYLLYEDREGYFTLKVLYCKQKDNGVYVCAASNTAGQTLSAVHLSVKEPPVRFKQPLYDLEVWEQDLAVLECEVPEDSVPITWYLEDRRLQPGAKYGMEEWGTKRRLTIRDIGVDDDGIYLCEMPDGGRSIAEVAVK</sequence>
<dbReference type="SMART" id="SM00409">
    <property type="entry name" value="IG"/>
    <property type="match status" value="4"/>
</dbReference>
<reference evidence="6 7" key="1">
    <citation type="submission" date="2021-06" db="EMBL/GenBank/DDBJ databases">
        <authorList>
            <person name="Palmer J.M."/>
        </authorList>
    </citation>
    <scope>NUCLEOTIDE SEQUENCE [LARGE SCALE GENOMIC DNA]</scope>
    <source>
        <strain evidence="7">if_2019</strain>
        <tissue evidence="6">Muscle</tissue>
    </source>
</reference>
<dbReference type="PROSITE" id="PS50835">
    <property type="entry name" value="IG_LIKE"/>
    <property type="match status" value="4"/>
</dbReference>
<evidence type="ECO:0000256" key="1">
    <source>
        <dbReference type="ARBA" id="ARBA00004496"/>
    </source>
</evidence>
<keyword evidence="2" id="KW-0963">Cytoplasm</keyword>
<dbReference type="InterPro" id="IPR036179">
    <property type="entry name" value="Ig-like_dom_sf"/>
</dbReference>
<evidence type="ECO:0000259" key="5">
    <source>
        <dbReference type="PROSITE" id="PS50835"/>
    </source>
</evidence>
<dbReference type="SMART" id="SM00408">
    <property type="entry name" value="IGc2"/>
    <property type="match status" value="4"/>
</dbReference>
<feature type="domain" description="Ig-like" evidence="5">
    <location>
        <begin position="112"/>
        <end position="199"/>
    </location>
</feature>
<feature type="domain" description="Ig-like" evidence="5">
    <location>
        <begin position="8"/>
        <end position="96"/>
    </location>
</feature>
<organism evidence="6 7">
    <name type="scientific">Ilyodon furcidens</name>
    <name type="common">goldbreast splitfin</name>
    <dbReference type="NCBI Taxonomy" id="33524"/>
    <lineage>
        <taxon>Eukaryota</taxon>
        <taxon>Metazoa</taxon>
        <taxon>Chordata</taxon>
        <taxon>Craniata</taxon>
        <taxon>Vertebrata</taxon>
        <taxon>Euteleostomi</taxon>
        <taxon>Actinopterygii</taxon>
        <taxon>Neopterygii</taxon>
        <taxon>Teleostei</taxon>
        <taxon>Neoteleostei</taxon>
        <taxon>Acanthomorphata</taxon>
        <taxon>Ovalentaria</taxon>
        <taxon>Atherinomorphae</taxon>
        <taxon>Cyprinodontiformes</taxon>
        <taxon>Goodeidae</taxon>
        <taxon>Ilyodon</taxon>
    </lineage>
</organism>
<keyword evidence="3" id="KW-0597">Phosphoprotein</keyword>
<proteinExistence type="predicted"/>
<dbReference type="SUPFAM" id="SSF48726">
    <property type="entry name" value="Immunoglobulin"/>
    <property type="match status" value="4"/>
</dbReference>
<keyword evidence="4" id="KW-1015">Disulfide bond</keyword>
<dbReference type="InterPro" id="IPR007110">
    <property type="entry name" value="Ig-like_dom"/>
</dbReference>
<dbReference type="PANTHER" id="PTHR35971:SF5">
    <property type="entry name" value="OBSCURIN LIKE CYTOSKELETAL ADAPTOR 1"/>
    <property type="match status" value="1"/>
</dbReference>
<dbReference type="InterPro" id="IPR013098">
    <property type="entry name" value="Ig_I-set"/>
</dbReference>
<feature type="non-terminal residue" evidence="6">
    <location>
        <position position="428"/>
    </location>
</feature>
<evidence type="ECO:0000256" key="2">
    <source>
        <dbReference type="ARBA" id="ARBA00022490"/>
    </source>
</evidence>
<comment type="subcellular location">
    <subcellularLocation>
        <location evidence="1">Cytoplasm</location>
    </subcellularLocation>
</comment>
<name>A0ABV0UI90_9TELE</name>
<dbReference type="PANTHER" id="PTHR35971">
    <property type="entry name" value="SI:DKEY-31G6.6"/>
    <property type="match status" value="1"/>
</dbReference>
<dbReference type="InterPro" id="IPR013783">
    <property type="entry name" value="Ig-like_fold"/>
</dbReference>
<feature type="domain" description="Ig-like" evidence="5">
    <location>
        <begin position="239"/>
        <end position="331"/>
    </location>
</feature>
<dbReference type="EMBL" id="JAHRIQ010072005">
    <property type="protein sequence ID" value="MEQ2244952.1"/>
    <property type="molecule type" value="Genomic_DNA"/>
</dbReference>
<evidence type="ECO:0000313" key="7">
    <source>
        <dbReference type="Proteomes" id="UP001482620"/>
    </source>
</evidence>
<evidence type="ECO:0000256" key="4">
    <source>
        <dbReference type="ARBA" id="ARBA00023157"/>
    </source>
</evidence>